<dbReference type="InterPro" id="IPR003660">
    <property type="entry name" value="HAMP_dom"/>
</dbReference>
<organism evidence="10 11">
    <name type="scientific">Pararhodospirillum oryzae</name>
    <dbReference type="NCBI Taxonomy" id="478448"/>
    <lineage>
        <taxon>Bacteria</taxon>
        <taxon>Pseudomonadati</taxon>
        <taxon>Pseudomonadota</taxon>
        <taxon>Alphaproteobacteria</taxon>
        <taxon>Rhodospirillales</taxon>
        <taxon>Rhodospirillaceae</taxon>
        <taxon>Pararhodospirillum</taxon>
    </lineage>
</organism>
<comment type="similarity">
    <text evidence="4">Belongs to the methyl-accepting chemotaxis (MCP) protein family.</text>
</comment>
<evidence type="ECO:0000256" key="3">
    <source>
        <dbReference type="ARBA" id="ARBA00023224"/>
    </source>
</evidence>
<evidence type="ECO:0000259" key="8">
    <source>
        <dbReference type="PROSITE" id="PS50192"/>
    </source>
</evidence>
<sequence length="681" mass="70551">MTPPTSSLRARLVRLGRDLSLGHKITLGFGMIVVLLIGLGGGGAFGLFLASRQVDQLDSLSAARFQLDEAEARLQKDVRAGLRLFQATGSPDQLGQAPAALDAVAATSRAVAPLVGAEDRAVLASLDGQLQTLGAGIASLVAVQKDVDEAFAAARAQGAILEQLFAELIADAVATNSANTVHLAQEARIRLISARMTADAYFLRSDVVDFGTIFNGLDTVEAKIRSLRRILRGTPGEARLEQAAQGVGTYRKALEHARATLDARTATVDERLLPAERETATAMRTVRAHASTVQQDVSEAIARNMSANVTLSLGVSGAVVAIAVVLAVLLGRAIVGPMGRLIATLERLDAKKLDEPVPDTGRGDEIGRVAGALEHFRQALLSSAALEAEKAREQAALAERTRALADLNAAFKETANTQLAATGAQVTALRTLADEVDGLSRQTDEAAGSAAQAVDQTSRDTEQVAATASALADKVREISRQVAHSAESATEAAALAQGAVATVDGLSQDAERIGEVVDLITAIAAQTNLLALNATIEAARAGEAGKGFAVVANEVKSLAGQTSHATGEIGQRVMAVQAKTRDTVAGIRAIADAIAEVRTTAAVLAQAIEEQGMATGEIAQTVQSVADGTQAAATNVQSLRSTAEGTRRRAGGLADAVTRLARETETLQAAIDRFLAQVSAV</sequence>
<accession>A0A512HB77</accession>
<dbReference type="PROSITE" id="PS50192">
    <property type="entry name" value="T_SNARE"/>
    <property type="match status" value="1"/>
</dbReference>
<dbReference type="Proteomes" id="UP000321567">
    <property type="component" value="Unassembled WGS sequence"/>
</dbReference>
<dbReference type="GO" id="GO:0007165">
    <property type="term" value="P:signal transduction"/>
    <property type="evidence" value="ECO:0007669"/>
    <property type="project" value="UniProtKB-KW"/>
</dbReference>
<feature type="transmembrane region" description="Helical" evidence="6">
    <location>
        <begin position="311"/>
        <end position="335"/>
    </location>
</feature>
<dbReference type="InterPro" id="IPR004089">
    <property type="entry name" value="MCPsignal_dom"/>
</dbReference>
<evidence type="ECO:0000259" key="9">
    <source>
        <dbReference type="PROSITE" id="PS50885"/>
    </source>
</evidence>
<evidence type="ECO:0000256" key="6">
    <source>
        <dbReference type="SAM" id="Phobius"/>
    </source>
</evidence>
<keyword evidence="11" id="KW-1185">Reference proteome</keyword>
<dbReference type="Gene3D" id="1.10.287.950">
    <property type="entry name" value="Methyl-accepting chemotaxis protein"/>
    <property type="match status" value="1"/>
</dbReference>
<dbReference type="InterPro" id="IPR000727">
    <property type="entry name" value="T_SNARE_dom"/>
</dbReference>
<dbReference type="PROSITE" id="PS50885">
    <property type="entry name" value="HAMP"/>
    <property type="match status" value="1"/>
</dbReference>
<dbReference type="EMBL" id="BJZO01000101">
    <property type="protein sequence ID" value="GEO82711.1"/>
    <property type="molecule type" value="Genomic_DNA"/>
</dbReference>
<name>A0A512HB77_9PROT</name>
<evidence type="ECO:0000256" key="1">
    <source>
        <dbReference type="ARBA" id="ARBA00004429"/>
    </source>
</evidence>
<feature type="domain" description="HAMP" evidence="9">
    <location>
        <begin position="332"/>
        <end position="385"/>
    </location>
</feature>
<comment type="subcellular location">
    <subcellularLocation>
        <location evidence="1">Cell inner membrane</location>
        <topology evidence="1">Multi-pass membrane protein</topology>
    </subcellularLocation>
</comment>
<evidence type="ECO:0000256" key="4">
    <source>
        <dbReference type="ARBA" id="ARBA00029447"/>
    </source>
</evidence>
<dbReference type="SMART" id="SM01358">
    <property type="entry name" value="HBM"/>
    <property type="match status" value="1"/>
</dbReference>
<dbReference type="PROSITE" id="PS50111">
    <property type="entry name" value="CHEMOTAXIS_TRANSDUC_2"/>
    <property type="match status" value="1"/>
</dbReference>
<dbReference type="Pfam" id="PF00015">
    <property type="entry name" value="MCPsignal"/>
    <property type="match status" value="1"/>
</dbReference>
<dbReference type="PANTHER" id="PTHR32089">
    <property type="entry name" value="METHYL-ACCEPTING CHEMOTAXIS PROTEIN MCPB"/>
    <property type="match status" value="1"/>
</dbReference>
<dbReference type="GO" id="GO:0005886">
    <property type="term" value="C:plasma membrane"/>
    <property type="evidence" value="ECO:0007669"/>
    <property type="project" value="UniProtKB-SubCell"/>
</dbReference>
<evidence type="ECO:0000259" key="7">
    <source>
        <dbReference type="PROSITE" id="PS50111"/>
    </source>
</evidence>
<dbReference type="Pfam" id="PF00672">
    <property type="entry name" value="HAMP"/>
    <property type="match status" value="1"/>
</dbReference>
<dbReference type="SMART" id="SM00283">
    <property type="entry name" value="MA"/>
    <property type="match status" value="1"/>
</dbReference>
<reference evidence="10 11" key="1">
    <citation type="submission" date="2019-07" db="EMBL/GenBank/DDBJ databases">
        <title>Whole genome shotgun sequence of Rhodospirillum oryzae NBRC 107573.</title>
        <authorList>
            <person name="Hosoyama A."/>
            <person name="Uohara A."/>
            <person name="Ohji S."/>
            <person name="Ichikawa N."/>
        </authorList>
    </citation>
    <scope>NUCLEOTIDE SEQUENCE [LARGE SCALE GENOMIC DNA]</scope>
    <source>
        <strain evidence="10 11">NBRC 107573</strain>
    </source>
</reference>
<evidence type="ECO:0000313" key="10">
    <source>
        <dbReference type="EMBL" id="GEO82711.1"/>
    </source>
</evidence>
<keyword evidence="2" id="KW-1003">Cell membrane</keyword>
<comment type="caution">
    <text evidence="10">The sequence shown here is derived from an EMBL/GenBank/DDBJ whole genome shotgun (WGS) entry which is preliminary data.</text>
</comment>
<keyword evidence="6" id="KW-0472">Membrane</keyword>
<dbReference type="Gene3D" id="6.10.340.10">
    <property type="match status" value="1"/>
</dbReference>
<feature type="transmembrane region" description="Helical" evidence="6">
    <location>
        <begin position="25"/>
        <end position="50"/>
    </location>
</feature>
<dbReference type="SUPFAM" id="SSF58104">
    <property type="entry name" value="Methyl-accepting chemotaxis protein (MCP) signaling domain"/>
    <property type="match status" value="1"/>
</dbReference>
<keyword evidence="3 5" id="KW-0807">Transducer</keyword>
<feature type="domain" description="Methyl-accepting transducer" evidence="7">
    <location>
        <begin position="425"/>
        <end position="647"/>
    </location>
</feature>
<dbReference type="InterPro" id="IPR032255">
    <property type="entry name" value="HBM"/>
</dbReference>
<dbReference type="AlphaFoldDB" id="A0A512HB77"/>
<keyword evidence="2" id="KW-0997">Cell inner membrane</keyword>
<evidence type="ECO:0000256" key="2">
    <source>
        <dbReference type="ARBA" id="ARBA00022519"/>
    </source>
</evidence>
<dbReference type="SMART" id="SM00304">
    <property type="entry name" value="HAMP"/>
    <property type="match status" value="2"/>
</dbReference>
<dbReference type="PANTHER" id="PTHR32089:SF112">
    <property type="entry name" value="LYSOZYME-LIKE PROTEIN-RELATED"/>
    <property type="match status" value="1"/>
</dbReference>
<evidence type="ECO:0000313" key="11">
    <source>
        <dbReference type="Proteomes" id="UP000321567"/>
    </source>
</evidence>
<keyword evidence="6" id="KW-0812">Transmembrane</keyword>
<keyword evidence="6" id="KW-1133">Transmembrane helix</keyword>
<protein>
    <submittedName>
        <fullName evidence="10">Methyl-accepting chemotaxis protein</fullName>
    </submittedName>
</protein>
<feature type="domain" description="T-SNARE coiled-coil homology" evidence="8">
    <location>
        <begin position="577"/>
        <end position="639"/>
    </location>
</feature>
<gene>
    <name evidence="10" type="ORF">ROR02_28420</name>
</gene>
<evidence type="ECO:0000256" key="5">
    <source>
        <dbReference type="PROSITE-ProRule" id="PRU00284"/>
    </source>
</evidence>
<dbReference type="RefSeq" id="WP_170245133.1">
    <property type="nucleotide sequence ID" value="NZ_BJZO01000101.1"/>
</dbReference>
<proteinExistence type="inferred from homology"/>